<name>A0A3N6R2M1_BRACR</name>
<dbReference type="Proteomes" id="UP000712281">
    <property type="component" value="Unassembled WGS sequence"/>
</dbReference>
<evidence type="ECO:0000313" key="1">
    <source>
        <dbReference type="EMBL" id="KAF2607681.1"/>
    </source>
</evidence>
<protein>
    <submittedName>
        <fullName evidence="1">Uncharacterized protein</fullName>
    </submittedName>
</protein>
<organism evidence="1 2">
    <name type="scientific">Brassica cretica</name>
    <name type="common">Mustard</name>
    <dbReference type="NCBI Taxonomy" id="69181"/>
    <lineage>
        <taxon>Eukaryota</taxon>
        <taxon>Viridiplantae</taxon>
        <taxon>Streptophyta</taxon>
        <taxon>Embryophyta</taxon>
        <taxon>Tracheophyta</taxon>
        <taxon>Spermatophyta</taxon>
        <taxon>Magnoliopsida</taxon>
        <taxon>eudicotyledons</taxon>
        <taxon>Gunneridae</taxon>
        <taxon>Pentapetalae</taxon>
        <taxon>rosids</taxon>
        <taxon>malvids</taxon>
        <taxon>Brassicales</taxon>
        <taxon>Brassicaceae</taxon>
        <taxon>Brassiceae</taxon>
        <taxon>Brassica</taxon>
    </lineage>
</organism>
<sequence>MAIKKMITKLAVVLHQRDHFVISAAPGGVFSSQHLHCLLASVKSRLRELPGSGSNSPKIANNILSKNASAAVKEAIETLRGNNVKCSCLGFSSQQWRFFPTRN</sequence>
<proteinExistence type="predicted"/>
<gene>
    <name evidence="1" type="ORF">F2Q68_00043679</name>
</gene>
<evidence type="ECO:0000313" key="2">
    <source>
        <dbReference type="Proteomes" id="UP000712281"/>
    </source>
</evidence>
<reference evidence="1" key="1">
    <citation type="submission" date="2019-12" db="EMBL/GenBank/DDBJ databases">
        <title>Genome sequencing and annotation of Brassica cretica.</title>
        <authorList>
            <person name="Studholme D.J."/>
            <person name="Sarris P.F."/>
        </authorList>
    </citation>
    <scope>NUCLEOTIDE SEQUENCE</scope>
    <source>
        <strain evidence="1">PFS-001/15</strain>
        <tissue evidence="1">Leaf</tissue>
    </source>
</reference>
<comment type="caution">
    <text evidence="1">The sequence shown here is derived from an EMBL/GenBank/DDBJ whole genome shotgun (WGS) entry which is preliminary data.</text>
</comment>
<dbReference type="OrthoDB" id="43580at2759"/>
<dbReference type="EMBL" id="QGKW02000276">
    <property type="protein sequence ID" value="KAF2607681.1"/>
    <property type="molecule type" value="Genomic_DNA"/>
</dbReference>
<dbReference type="AlphaFoldDB" id="A0A3N6R2M1"/>
<accession>A0A3N6R2M1</accession>